<reference evidence="2" key="1">
    <citation type="submission" date="2016-11" db="UniProtKB">
        <authorList>
            <consortium name="WormBaseParasite"/>
        </authorList>
    </citation>
    <scope>IDENTIFICATION</scope>
</reference>
<dbReference type="SUPFAM" id="SSF47895">
    <property type="entry name" value="Transducin (alpha subunit), insertion domain"/>
    <property type="match status" value="1"/>
</dbReference>
<sequence length="68" mass="8273">MIRPVVYSNCIHSMLSILRAMFHLQIEYADNDRVWFMDIISSMYVRLTATWNYSYNITKILKDFKLYK</sequence>
<keyword evidence="1" id="KW-1185">Reference proteome</keyword>
<dbReference type="InterPro" id="IPR011025">
    <property type="entry name" value="GproteinA_insert"/>
</dbReference>
<protein>
    <submittedName>
        <fullName evidence="2">Uncharacterized protein</fullName>
    </submittedName>
</protein>
<proteinExistence type="predicted"/>
<evidence type="ECO:0000313" key="2">
    <source>
        <dbReference type="WBParaSite" id="Hba_06230"/>
    </source>
</evidence>
<organism evidence="1 2">
    <name type="scientific">Heterorhabditis bacteriophora</name>
    <name type="common">Entomopathogenic nematode worm</name>
    <dbReference type="NCBI Taxonomy" id="37862"/>
    <lineage>
        <taxon>Eukaryota</taxon>
        <taxon>Metazoa</taxon>
        <taxon>Ecdysozoa</taxon>
        <taxon>Nematoda</taxon>
        <taxon>Chromadorea</taxon>
        <taxon>Rhabditida</taxon>
        <taxon>Rhabditina</taxon>
        <taxon>Rhabditomorpha</taxon>
        <taxon>Strongyloidea</taxon>
        <taxon>Heterorhabditidae</taxon>
        <taxon>Heterorhabditis</taxon>
    </lineage>
</organism>
<name>A0A1I7WMC9_HETBA</name>
<dbReference type="Gene3D" id="1.10.400.10">
    <property type="entry name" value="GI Alpha 1, domain 2-like"/>
    <property type="match status" value="1"/>
</dbReference>
<dbReference type="Proteomes" id="UP000095283">
    <property type="component" value="Unplaced"/>
</dbReference>
<evidence type="ECO:0000313" key="1">
    <source>
        <dbReference type="Proteomes" id="UP000095283"/>
    </source>
</evidence>
<dbReference type="AlphaFoldDB" id="A0A1I7WMC9"/>
<accession>A0A1I7WMC9</accession>
<dbReference type="GO" id="GO:0007165">
    <property type="term" value="P:signal transduction"/>
    <property type="evidence" value="ECO:0007669"/>
    <property type="project" value="InterPro"/>
</dbReference>
<dbReference type="WBParaSite" id="Hba_06230">
    <property type="protein sequence ID" value="Hba_06230"/>
    <property type="gene ID" value="Hba_06230"/>
</dbReference>